<feature type="domain" description="HTH lysR-type" evidence="5">
    <location>
        <begin position="10"/>
        <end position="57"/>
    </location>
</feature>
<dbReference type="Proteomes" id="UP000466848">
    <property type="component" value="Chromosome"/>
</dbReference>
<dbReference type="EMBL" id="CP048649">
    <property type="protein sequence ID" value="QIB69820.1"/>
    <property type="molecule type" value="Genomic_DNA"/>
</dbReference>
<dbReference type="KEGG" id="abut:Ami103574_11025"/>
<dbReference type="RefSeq" id="WP_163067060.1">
    <property type="nucleotide sequence ID" value="NZ_CP048649.1"/>
</dbReference>
<dbReference type="GO" id="GO:0003677">
    <property type="term" value="F:DNA binding"/>
    <property type="evidence" value="ECO:0007669"/>
    <property type="project" value="UniProtKB-KW"/>
</dbReference>
<evidence type="ECO:0000256" key="2">
    <source>
        <dbReference type="ARBA" id="ARBA00023015"/>
    </source>
</evidence>
<dbReference type="PROSITE" id="PS50931">
    <property type="entry name" value="HTH_LYSR"/>
    <property type="match status" value="1"/>
</dbReference>
<evidence type="ECO:0000313" key="6">
    <source>
        <dbReference type="EMBL" id="QIB69820.1"/>
    </source>
</evidence>
<evidence type="ECO:0000256" key="1">
    <source>
        <dbReference type="ARBA" id="ARBA00009437"/>
    </source>
</evidence>
<evidence type="ECO:0000259" key="5">
    <source>
        <dbReference type="PROSITE" id="PS50931"/>
    </source>
</evidence>
<evidence type="ECO:0000256" key="3">
    <source>
        <dbReference type="ARBA" id="ARBA00023125"/>
    </source>
</evidence>
<evidence type="ECO:0000313" key="7">
    <source>
        <dbReference type="Proteomes" id="UP000466848"/>
    </source>
</evidence>
<organism evidence="6 7">
    <name type="scientific">Aminipila butyrica</name>
    <dbReference type="NCBI Taxonomy" id="433296"/>
    <lineage>
        <taxon>Bacteria</taxon>
        <taxon>Bacillati</taxon>
        <taxon>Bacillota</taxon>
        <taxon>Clostridia</taxon>
        <taxon>Peptostreptococcales</taxon>
        <taxon>Anaerovoracaceae</taxon>
        <taxon>Aminipila</taxon>
    </lineage>
</organism>
<dbReference type="GO" id="GO:0005829">
    <property type="term" value="C:cytosol"/>
    <property type="evidence" value="ECO:0007669"/>
    <property type="project" value="TreeGrafter"/>
</dbReference>
<dbReference type="InterPro" id="IPR005119">
    <property type="entry name" value="LysR_subst-bd"/>
</dbReference>
<reference evidence="6 7" key="1">
    <citation type="submission" date="2020-02" db="EMBL/GenBank/DDBJ databases">
        <authorList>
            <person name="Kim Y.B."/>
            <person name="Roh S.W."/>
        </authorList>
    </citation>
    <scope>NUCLEOTIDE SEQUENCE [LARGE SCALE GENOMIC DNA]</scope>
    <source>
        <strain evidence="6 7">DSM 103574</strain>
    </source>
</reference>
<keyword evidence="4" id="KW-0804">Transcription</keyword>
<dbReference type="SUPFAM" id="SSF53850">
    <property type="entry name" value="Periplasmic binding protein-like II"/>
    <property type="match status" value="1"/>
</dbReference>
<gene>
    <name evidence="6" type="ORF">Ami103574_11025</name>
</gene>
<comment type="similarity">
    <text evidence="1">Belongs to the LysR transcriptional regulatory family.</text>
</comment>
<dbReference type="InterPro" id="IPR036390">
    <property type="entry name" value="WH_DNA-bd_sf"/>
</dbReference>
<keyword evidence="7" id="KW-1185">Reference proteome</keyword>
<dbReference type="PANTHER" id="PTHR30419">
    <property type="entry name" value="HTH-TYPE TRANSCRIPTIONAL REGULATOR YBHD"/>
    <property type="match status" value="1"/>
</dbReference>
<sequence>MFAKKDLIYAVYKEKSFSKAAESLFISQPSLSAMIKKVESKVGEPIFDRSTNPIQLTEIGKKYIACCEAIAKTEDTFANYLNDTYELKTGSLALGSNHLFMANVLPKFIEIFVGRYPYIDLNLVDSHSHDLEKKLLDGELDLIIDNKELNPSIYEKFFLGTEFLLLAVPRKLEINQGLEKYQLSYKDILKNRHIDDDQVLSTPLSFFAHTPFVLMPEGNDTRTRTNNIFLRQSIKPNLLFQLNQLATVYTIISIGLGSSFISDTLIKQSPAMQTQLVFYKVDDPDTKRKVFFHAKKNRYMTKAMEEFIAISKKYSPLSSLTE</sequence>
<dbReference type="CDD" id="cd05466">
    <property type="entry name" value="PBP2_LTTR_substrate"/>
    <property type="match status" value="1"/>
</dbReference>
<name>A0A858BY31_9FIRM</name>
<dbReference type="InterPro" id="IPR000847">
    <property type="entry name" value="LysR_HTH_N"/>
</dbReference>
<dbReference type="PANTHER" id="PTHR30419:SF8">
    <property type="entry name" value="NITROGEN ASSIMILATION TRANSCRIPTIONAL ACTIVATOR-RELATED"/>
    <property type="match status" value="1"/>
</dbReference>
<evidence type="ECO:0000256" key="4">
    <source>
        <dbReference type="ARBA" id="ARBA00023163"/>
    </source>
</evidence>
<keyword evidence="2" id="KW-0805">Transcription regulation</keyword>
<dbReference type="Pfam" id="PF00126">
    <property type="entry name" value="HTH_1"/>
    <property type="match status" value="1"/>
</dbReference>
<dbReference type="InterPro" id="IPR050950">
    <property type="entry name" value="HTH-type_LysR_regulators"/>
</dbReference>
<dbReference type="Pfam" id="PF03466">
    <property type="entry name" value="LysR_substrate"/>
    <property type="match status" value="1"/>
</dbReference>
<accession>A0A858BY31</accession>
<dbReference type="GO" id="GO:0003700">
    <property type="term" value="F:DNA-binding transcription factor activity"/>
    <property type="evidence" value="ECO:0007669"/>
    <property type="project" value="InterPro"/>
</dbReference>
<dbReference type="Gene3D" id="3.40.190.290">
    <property type="match status" value="1"/>
</dbReference>
<dbReference type="PRINTS" id="PR00039">
    <property type="entry name" value="HTHLYSR"/>
</dbReference>
<dbReference type="AlphaFoldDB" id="A0A858BY31"/>
<dbReference type="SUPFAM" id="SSF46785">
    <property type="entry name" value="Winged helix' DNA-binding domain"/>
    <property type="match status" value="1"/>
</dbReference>
<dbReference type="Gene3D" id="1.10.10.10">
    <property type="entry name" value="Winged helix-like DNA-binding domain superfamily/Winged helix DNA-binding domain"/>
    <property type="match status" value="1"/>
</dbReference>
<dbReference type="InterPro" id="IPR036388">
    <property type="entry name" value="WH-like_DNA-bd_sf"/>
</dbReference>
<keyword evidence="3" id="KW-0238">DNA-binding</keyword>
<proteinExistence type="inferred from homology"/>
<protein>
    <submittedName>
        <fullName evidence="6">LysR family transcriptional regulator</fullName>
    </submittedName>
</protein>